<evidence type="ECO:0000313" key="1">
    <source>
        <dbReference type="EMBL" id="KAH6649940.1"/>
    </source>
</evidence>
<keyword evidence="1" id="KW-0808">Transferase</keyword>
<dbReference type="EMBL" id="JAGIZQ010000001">
    <property type="protein sequence ID" value="KAH6649940.1"/>
    <property type="molecule type" value="Genomic_DNA"/>
</dbReference>
<sequence length="551" mass="59701">MSSRISLAVRRPTRALLLATPTRYTQAPLARSIATAAEPSAASQSVKKASSFGRAASIAGRIALFTTLGFIMTVAPAYESVSAILSPPSNADTLKSFVPQDDDAKAKEDYINSHPLALSLRADPDLIESRPSEKIPASWRKHNLLSGSLAGPGMIAVPPFSWTEKEGKSYVQITHVGTDLCGHMGIVHGGFLAAMLDEGLARCCFPALPYNVGMTAKLEINYKAPAMADQYLVLRGTTVKVEGRKAWVEGHIETLPAEEGQEPTILATASALYISPKQAPVCTPSLFPPPLEGLIGFRTKMTPFAAVRVGGVVSRGAPRRTGGCQTCQLREKEKPSPNHTRSNITWHPSLTRHERNQLRGQRGFTVWFTGLSASGKSTVATALEQHLLHIGVAAYRLDGDNVRFGLNKDLGFSEKDRNENIRRIAEVAKLFADSSTIALTSFISPYRADRQIARDLHANAGQAGGDDALPFIEVFVDVSLEEAEKRDPKGLYKKARAGEIKDFTGISAPYEAPEAPEITIRTDQLSVEECVRKIVDYLAEKGLITGTKETR</sequence>
<gene>
    <name evidence="1" type="ORF">F5144DRAFT_636232</name>
</gene>
<accession>A0ACB7PNN2</accession>
<keyword evidence="1" id="KW-0418">Kinase</keyword>
<proteinExistence type="predicted"/>
<name>A0ACB7PNN2_9PEZI</name>
<protein>
    <submittedName>
        <fullName evidence="1">Adenylylsulfate kinase-domain-containing protein</fullName>
    </submittedName>
</protein>
<keyword evidence="2" id="KW-1185">Reference proteome</keyword>
<evidence type="ECO:0000313" key="2">
    <source>
        <dbReference type="Proteomes" id="UP000724584"/>
    </source>
</evidence>
<comment type="caution">
    <text evidence="1">The sequence shown here is derived from an EMBL/GenBank/DDBJ whole genome shotgun (WGS) entry which is preliminary data.</text>
</comment>
<organism evidence="1 2">
    <name type="scientific">Chaetomium tenue</name>
    <dbReference type="NCBI Taxonomy" id="1854479"/>
    <lineage>
        <taxon>Eukaryota</taxon>
        <taxon>Fungi</taxon>
        <taxon>Dikarya</taxon>
        <taxon>Ascomycota</taxon>
        <taxon>Pezizomycotina</taxon>
        <taxon>Sordariomycetes</taxon>
        <taxon>Sordariomycetidae</taxon>
        <taxon>Sordariales</taxon>
        <taxon>Chaetomiaceae</taxon>
        <taxon>Chaetomium</taxon>
    </lineage>
</organism>
<reference evidence="1 2" key="1">
    <citation type="journal article" date="2021" name="Nat. Commun.">
        <title>Genetic determinants of endophytism in the Arabidopsis root mycobiome.</title>
        <authorList>
            <person name="Mesny F."/>
            <person name="Miyauchi S."/>
            <person name="Thiergart T."/>
            <person name="Pickel B."/>
            <person name="Atanasova L."/>
            <person name="Karlsson M."/>
            <person name="Huettel B."/>
            <person name="Barry K.W."/>
            <person name="Haridas S."/>
            <person name="Chen C."/>
            <person name="Bauer D."/>
            <person name="Andreopoulos W."/>
            <person name="Pangilinan J."/>
            <person name="LaButti K."/>
            <person name="Riley R."/>
            <person name="Lipzen A."/>
            <person name="Clum A."/>
            <person name="Drula E."/>
            <person name="Henrissat B."/>
            <person name="Kohler A."/>
            <person name="Grigoriev I.V."/>
            <person name="Martin F.M."/>
            <person name="Hacquard S."/>
        </authorList>
    </citation>
    <scope>NUCLEOTIDE SEQUENCE [LARGE SCALE GENOMIC DNA]</scope>
    <source>
        <strain evidence="1 2">MPI-SDFR-AT-0079</strain>
    </source>
</reference>
<dbReference type="Proteomes" id="UP000724584">
    <property type="component" value="Unassembled WGS sequence"/>
</dbReference>